<name>A0AAW0YDQ6_9TREE</name>
<feature type="region of interest" description="Disordered" evidence="1">
    <location>
        <begin position="237"/>
        <end position="268"/>
    </location>
</feature>
<proteinExistence type="predicted"/>
<dbReference type="KEGG" id="kne:92184453"/>
<gene>
    <name evidence="2" type="ORF">IAR55_007195</name>
</gene>
<feature type="compositionally biased region" description="Polar residues" evidence="1">
    <location>
        <begin position="151"/>
        <end position="165"/>
    </location>
</feature>
<dbReference type="Proteomes" id="UP001388673">
    <property type="component" value="Unassembled WGS sequence"/>
</dbReference>
<sequence length="438" mass="48828">MTTPTLHLPPPPDIEDLPSQLLIHTVNQIGYRKDLPPTHPDNVIFWLKSLYVRQANTGLIPASSSTQSDFIPESWSLWIGVWSRHTVENAPYVSIPNNIWSIDTPSNNNRTAEKLSAFVVGRGQICTPEKILELTARLRSMHGLDVESTFDGHTTYPSRSKNGRSPSPLPADNFPIYEAHTSFPTIAHIERDSSSQPLASSDVPIFLRESSRYPFSSLPTSSEVDDSPLTPLHETHELSREGRQEQEQLQVSKQAQSLVEYHSERRIRSSQHITTPEVTSPSFHTSQAIDAFAPPPPNKVCETISAAHPSSPILIDPVLLDGFRVQPEITAEFSELEIPSNSRSLEASSTLDVRTGENEKRGTIDSKEKLADNDAQRSEGGDEEETVVLKGSKMCKRCQNLRAISCEMVVGIRRGKVKRCCVRCQRGHRRCEEVKQGT</sequence>
<evidence type="ECO:0000313" key="2">
    <source>
        <dbReference type="EMBL" id="KAK8842974.1"/>
    </source>
</evidence>
<dbReference type="AlphaFoldDB" id="A0AAW0YDQ6"/>
<evidence type="ECO:0000256" key="1">
    <source>
        <dbReference type="SAM" id="MobiDB-lite"/>
    </source>
</evidence>
<evidence type="ECO:0008006" key="4">
    <source>
        <dbReference type="Google" id="ProtNLM"/>
    </source>
</evidence>
<feature type="compositionally biased region" description="Basic and acidic residues" evidence="1">
    <location>
        <begin position="354"/>
        <end position="380"/>
    </location>
</feature>
<feature type="compositionally biased region" description="Polar residues" evidence="1">
    <location>
        <begin position="247"/>
        <end position="257"/>
    </location>
</feature>
<feature type="region of interest" description="Disordered" evidence="1">
    <location>
        <begin position="149"/>
        <end position="174"/>
    </location>
</feature>
<feature type="compositionally biased region" description="Polar residues" evidence="1">
    <location>
        <begin position="340"/>
        <end position="352"/>
    </location>
</feature>
<evidence type="ECO:0000313" key="3">
    <source>
        <dbReference type="Proteomes" id="UP001388673"/>
    </source>
</evidence>
<feature type="region of interest" description="Disordered" evidence="1">
    <location>
        <begin position="340"/>
        <end position="385"/>
    </location>
</feature>
<dbReference type="EMBL" id="JBCAWK010000016">
    <property type="protein sequence ID" value="KAK8842974.1"/>
    <property type="molecule type" value="Genomic_DNA"/>
</dbReference>
<dbReference type="RefSeq" id="XP_066799254.1">
    <property type="nucleotide sequence ID" value="XM_066950268.1"/>
</dbReference>
<organism evidence="2 3">
    <name type="scientific">Kwoniella newhampshirensis</name>
    <dbReference type="NCBI Taxonomy" id="1651941"/>
    <lineage>
        <taxon>Eukaryota</taxon>
        <taxon>Fungi</taxon>
        <taxon>Dikarya</taxon>
        <taxon>Basidiomycota</taxon>
        <taxon>Agaricomycotina</taxon>
        <taxon>Tremellomycetes</taxon>
        <taxon>Tremellales</taxon>
        <taxon>Cryptococcaceae</taxon>
        <taxon>Kwoniella</taxon>
    </lineage>
</organism>
<protein>
    <recommendedName>
        <fullName evidence="4">Zn(2)-C6 fungal-type domain-containing protein</fullName>
    </recommendedName>
</protein>
<comment type="caution">
    <text evidence="2">The sequence shown here is derived from an EMBL/GenBank/DDBJ whole genome shotgun (WGS) entry which is preliminary data.</text>
</comment>
<feature type="compositionally biased region" description="Basic and acidic residues" evidence="1">
    <location>
        <begin position="237"/>
        <end position="246"/>
    </location>
</feature>
<accession>A0AAW0YDQ6</accession>
<dbReference type="GeneID" id="92184453"/>
<keyword evidence="3" id="KW-1185">Reference proteome</keyword>
<reference evidence="2 3" key="1">
    <citation type="journal article" date="2024" name="bioRxiv">
        <title>Comparative genomics of Cryptococcus and Kwoniella reveals pathogenesis evolution and contrasting karyotype dynamics via intercentromeric recombination or chromosome fusion.</title>
        <authorList>
            <person name="Coelho M.A."/>
            <person name="David-Palma M."/>
            <person name="Shea T."/>
            <person name="Bowers K."/>
            <person name="McGinley-Smith S."/>
            <person name="Mohammad A.W."/>
            <person name="Gnirke A."/>
            <person name="Yurkov A.M."/>
            <person name="Nowrousian M."/>
            <person name="Sun S."/>
            <person name="Cuomo C.A."/>
            <person name="Heitman J."/>
        </authorList>
    </citation>
    <scope>NUCLEOTIDE SEQUENCE [LARGE SCALE GENOMIC DNA]</scope>
    <source>
        <strain evidence="2 3">CBS 13917</strain>
    </source>
</reference>